<keyword evidence="2" id="KW-1133">Transmembrane helix</keyword>
<feature type="transmembrane region" description="Helical" evidence="2">
    <location>
        <begin position="234"/>
        <end position="254"/>
    </location>
</feature>
<keyword evidence="2" id="KW-0812">Transmembrane</keyword>
<sequence>MRRTRNETSDSHGSVPDLSSAHPLTRFRHRLATLLAPDPGRTPPPPSPSTPPSPSPSPSPPSPSVPIASPPAAAEGPGSRSVAGLWETVSALGGLLTVGAALLVYFGWVRTATLSDYLGFDDSLIGMSIQDYMLRSVNVLFGVFAVVIGLALGAFRASALLRRSLADRPRRARLVRGVLASAPGSLPALAWSITRADPGWWPLAGPCSFTLGLVSLCLALSLPRARDPDPAGWWRTPTGVLLAFLLILGVFWSAGRYAEYVGRANGAEIARELSQRTSVVLYSARNLQINVQGVRVAVLGDPPRPAATPAPKGDGPPELRFRYTGLRLLARSGDRLLLLPDGWTYQRPRLIVVRDDENVRLDYGRWR</sequence>
<proteinExistence type="predicted"/>
<name>A0ABP8AW50_9ACTN</name>
<keyword evidence="4" id="KW-1185">Reference proteome</keyword>
<organism evidence="3 4">
    <name type="scientific">Streptosporangium oxazolinicum</name>
    <dbReference type="NCBI Taxonomy" id="909287"/>
    <lineage>
        <taxon>Bacteria</taxon>
        <taxon>Bacillati</taxon>
        <taxon>Actinomycetota</taxon>
        <taxon>Actinomycetes</taxon>
        <taxon>Streptosporangiales</taxon>
        <taxon>Streptosporangiaceae</taxon>
        <taxon>Streptosporangium</taxon>
    </lineage>
</organism>
<feature type="transmembrane region" description="Helical" evidence="2">
    <location>
        <begin position="200"/>
        <end position="222"/>
    </location>
</feature>
<dbReference type="Proteomes" id="UP001501251">
    <property type="component" value="Unassembled WGS sequence"/>
</dbReference>
<comment type="caution">
    <text evidence="3">The sequence shown here is derived from an EMBL/GenBank/DDBJ whole genome shotgun (WGS) entry which is preliminary data.</text>
</comment>
<evidence type="ECO:0000313" key="3">
    <source>
        <dbReference type="EMBL" id="GAA4191996.1"/>
    </source>
</evidence>
<feature type="compositionally biased region" description="Low complexity" evidence="1">
    <location>
        <begin position="65"/>
        <end position="79"/>
    </location>
</feature>
<dbReference type="EMBL" id="BAABAQ010000005">
    <property type="protein sequence ID" value="GAA4191996.1"/>
    <property type="molecule type" value="Genomic_DNA"/>
</dbReference>
<accession>A0ABP8AW50</accession>
<evidence type="ECO:0000313" key="4">
    <source>
        <dbReference type="Proteomes" id="UP001501251"/>
    </source>
</evidence>
<evidence type="ECO:0000256" key="2">
    <source>
        <dbReference type="SAM" id="Phobius"/>
    </source>
</evidence>
<evidence type="ECO:0000256" key="1">
    <source>
        <dbReference type="SAM" id="MobiDB-lite"/>
    </source>
</evidence>
<keyword evidence="2" id="KW-0472">Membrane</keyword>
<feature type="transmembrane region" description="Helical" evidence="2">
    <location>
        <begin position="132"/>
        <end position="153"/>
    </location>
</feature>
<protein>
    <submittedName>
        <fullName evidence="3">Uncharacterized protein</fullName>
    </submittedName>
</protein>
<feature type="compositionally biased region" description="Basic and acidic residues" evidence="1">
    <location>
        <begin position="1"/>
        <end position="10"/>
    </location>
</feature>
<feature type="region of interest" description="Disordered" evidence="1">
    <location>
        <begin position="1"/>
        <end position="80"/>
    </location>
</feature>
<feature type="compositionally biased region" description="Pro residues" evidence="1">
    <location>
        <begin position="40"/>
        <end position="64"/>
    </location>
</feature>
<gene>
    <name evidence="3" type="ORF">GCM10022252_32700</name>
</gene>
<reference evidence="4" key="1">
    <citation type="journal article" date="2019" name="Int. J. Syst. Evol. Microbiol.">
        <title>The Global Catalogue of Microorganisms (GCM) 10K type strain sequencing project: providing services to taxonomists for standard genome sequencing and annotation.</title>
        <authorList>
            <consortium name="The Broad Institute Genomics Platform"/>
            <consortium name="The Broad Institute Genome Sequencing Center for Infectious Disease"/>
            <person name="Wu L."/>
            <person name="Ma J."/>
        </authorList>
    </citation>
    <scope>NUCLEOTIDE SEQUENCE [LARGE SCALE GENOMIC DNA]</scope>
    <source>
        <strain evidence="4">JCM 17388</strain>
    </source>
</reference>
<feature type="transmembrane region" description="Helical" evidence="2">
    <location>
        <begin position="89"/>
        <end position="108"/>
    </location>
</feature>